<sequence>MMKKFKSKSLPELKARLEFVNQELEKHSINSTNLQQSRELIESMKGQNRDEVRRELAARGLPPLEDQGKTMVTGAWSFWKLNRSRQLLEKAIERRESPAAG</sequence>
<name>A0A9X2HAR2_9MICC</name>
<dbReference type="AlphaFoldDB" id="A0A9X2HAR2"/>
<reference evidence="1" key="1">
    <citation type="submission" date="2022-06" db="EMBL/GenBank/DDBJ databases">
        <title>Rothia sp. isolated from sandalwood seedling.</title>
        <authorList>
            <person name="Tuikhar N."/>
            <person name="Kirdat K."/>
            <person name="Thorat V."/>
            <person name="Swetha P."/>
            <person name="Padma S."/>
            <person name="Sundararaj R."/>
            <person name="Yadav A."/>
        </authorList>
    </citation>
    <scope>NUCLEOTIDE SEQUENCE</scope>
    <source>
        <strain evidence="1">AR01</strain>
    </source>
</reference>
<evidence type="ECO:0000313" key="1">
    <source>
        <dbReference type="EMBL" id="MCP3424685.1"/>
    </source>
</evidence>
<keyword evidence="2" id="KW-1185">Reference proteome</keyword>
<dbReference type="EMBL" id="JANAFB010000002">
    <property type="protein sequence ID" value="MCP3424685.1"/>
    <property type="molecule type" value="Genomic_DNA"/>
</dbReference>
<proteinExistence type="predicted"/>
<protein>
    <submittedName>
        <fullName evidence="1">Uncharacterized protein</fullName>
    </submittedName>
</protein>
<accession>A0A9X2HAR2</accession>
<evidence type="ECO:0000313" key="2">
    <source>
        <dbReference type="Proteomes" id="UP001139502"/>
    </source>
</evidence>
<comment type="caution">
    <text evidence="1">The sequence shown here is derived from an EMBL/GenBank/DDBJ whole genome shotgun (WGS) entry which is preliminary data.</text>
</comment>
<dbReference type="RefSeq" id="WP_254164477.1">
    <property type="nucleotide sequence ID" value="NZ_JANAFB010000002.1"/>
</dbReference>
<dbReference type="Proteomes" id="UP001139502">
    <property type="component" value="Unassembled WGS sequence"/>
</dbReference>
<gene>
    <name evidence="1" type="ORF">NBM05_01205</name>
</gene>
<organism evidence="1 2">
    <name type="scientific">Rothia santali</name>
    <dbReference type="NCBI Taxonomy" id="2949643"/>
    <lineage>
        <taxon>Bacteria</taxon>
        <taxon>Bacillati</taxon>
        <taxon>Actinomycetota</taxon>
        <taxon>Actinomycetes</taxon>
        <taxon>Micrococcales</taxon>
        <taxon>Micrococcaceae</taxon>
        <taxon>Rothia</taxon>
    </lineage>
</organism>